<gene>
    <name evidence="2" type="ORF">RJT34_17470</name>
</gene>
<dbReference type="PANTHER" id="PTHR33738:SF1">
    <property type="entry name" value="PLANT_T7H20-70 PROTEIN"/>
    <property type="match status" value="1"/>
</dbReference>
<protein>
    <submittedName>
        <fullName evidence="2">Uncharacterized protein</fullName>
    </submittedName>
</protein>
<keyword evidence="3" id="KW-1185">Reference proteome</keyword>
<reference evidence="2 3" key="1">
    <citation type="submission" date="2024-01" db="EMBL/GenBank/DDBJ databases">
        <title>The genomes of 5 underutilized Papilionoideae crops provide insights into root nodulation and disease resistance.</title>
        <authorList>
            <person name="Yuan L."/>
        </authorList>
    </citation>
    <scope>NUCLEOTIDE SEQUENCE [LARGE SCALE GENOMIC DNA]</scope>
    <source>
        <strain evidence="2">LY-2023</strain>
        <tissue evidence="2">Leaf</tissue>
    </source>
</reference>
<evidence type="ECO:0000256" key="1">
    <source>
        <dbReference type="SAM" id="MobiDB-lite"/>
    </source>
</evidence>
<evidence type="ECO:0000313" key="2">
    <source>
        <dbReference type="EMBL" id="KAK7294581.1"/>
    </source>
</evidence>
<feature type="region of interest" description="Disordered" evidence="1">
    <location>
        <begin position="1"/>
        <end position="90"/>
    </location>
</feature>
<dbReference type="Proteomes" id="UP001359559">
    <property type="component" value="Unassembled WGS sequence"/>
</dbReference>
<name>A0AAN9JAC9_CLITE</name>
<comment type="caution">
    <text evidence="2">The sequence shown here is derived from an EMBL/GenBank/DDBJ whole genome shotgun (WGS) entry which is preliminary data.</text>
</comment>
<sequence length="174" mass="18933">MEARKKTGSSSFTSELFGSNESPPSSAPGIFDSIFSPSPKVLGRESLRSEVTGKTASEEWSSRIGIQDYSSKGSVGETQSTAHKDTSSIYQEQRVKPCHLSSSIYYGGQDIYSRPQSAQDSGLNSLFKKDGVEDDSGSASRGNWWQECVLSSGNVKVVRNRNFMFYLSATLICG</sequence>
<accession>A0AAN9JAC9</accession>
<dbReference type="AlphaFoldDB" id="A0AAN9JAC9"/>
<feature type="compositionally biased region" description="Polar residues" evidence="1">
    <location>
        <begin position="68"/>
        <end position="90"/>
    </location>
</feature>
<dbReference type="EMBL" id="JAYKXN010000004">
    <property type="protein sequence ID" value="KAK7294581.1"/>
    <property type="molecule type" value="Genomic_DNA"/>
</dbReference>
<evidence type="ECO:0000313" key="3">
    <source>
        <dbReference type="Proteomes" id="UP001359559"/>
    </source>
</evidence>
<proteinExistence type="predicted"/>
<feature type="compositionally biased region" description="Polar residues" evidence="1">
    <location>
        <begin position="8"/>
        <end position="24"/>
    </location>
</feature>
<dbReference type="PANTHER" id="PTHR33738">
    <property type="entry name" value="EMB|CAB82975.1"/>
    <property type="match status" value="1"/>
</dbReference>
<organism evidence="2 3">
    <name type="scientific">Clitoria ternatea</name>
    <name type="common">Butterfly pea</name>
    <dbReference type="NCBI Taxonomy" id="43366"/>
    <lineage>
        <taxon>Eukaryota</taxon>
        <taxon>Viridiplantae</taxon>
        <taxon>Streptophyta</taxon>
        <taxon>Embryophyta</taxon>
        <taxon>Tracheophyta</taxon>
        <taxon>Spermatophyta</taxon>
        <taxon>Magnoliopsida</taxon>
        <taxon>eudicotyledons</taxon>
        <taxon>Gunneridae</taxon>
        <taxon>Pentapetalae</taxon>
        <taxon>rosids</taxon>
        <taxon>fabids</taxon>
        <taxon>Fabales</taxon>
        <taxon>Fabaceae</taxon>
        <taxon>Papilionoideae</taxon>
        <taxon>50 kb inversion clade</taxon>
        <taxon>NPAAA clade</taxon>
        <taxon>indigoferoid/millettioid clade</taxon>
        <taxon>Phaseoleae</taxon>
        <taxon>Clitoria</taxon>
    </lineage>
</organism>